<dbReference type="GO" id="GO:0016887">
    <property type="term" value="F:ATP hydrolysis activity"/>
    <property type="evidence" value="ECO:0007669"/>
    <property type="project" value="TreeGrafter"/>
</dbReference>
<proteinExistence type="inferred from homology"/>
<gene>
    <name evidence="5" type="primary">gspE</name>
    <name evidence="5" type="ORF">p1B167</name>
</gene>
<dbReference type="Proteomes" id="UP000006552">
    <property type="component" value="Plasmid 1"/>
</dbReference>
<name>Q5NX46_AROAE</name>
<dbReference type="GO" id="GO:0005886">
    <property type="term" value="C:plasma membrane"/>
    <property type="evidence" value="ECO:0007669"/>
    <property type="project" value="TreeGrafter"/>
</dbReference>
<dbReference type="Gene3D" id="3.30.450.90">
    <property type="match status" value="1"/>
</dbReference>
<dbReference type="HOGENOM" id="CLU_013446_2_2_4"/>
<evidence type="ECO:0000259" key="4">
    <source>
        <dbReference type="PROSITE" id="PS00662"/>
    </source>
</evidence>
<feature type="domain" description="Bacterial type II secretion system protein E" evidence="4">
    <location>
        <begin position="219"/>
        <end position="233"/>
    </location>
</feature>
<dbReference type="SUPFAM" id="SSF52540">
    <property type="entry name" value="P-loop containing nucleoside triphosphate hydrolases"/>
    <property type="match status" value="1"/>
</dbReference>
<reference evidence="5 6" key="1">
    <citation type="journal article" date="2005" name="Arch. Microbiol.">
        <title>The genome sequence of an anaerobic aromatic-degrading denitrifying bacterium, strain EbN1.</title>
        <authorList>
            <person name="Rabus R."/>
            <person name="Kube M."/>
            <person name="Heider J."/>
            <person name="Beck A."/>
            <person name="Heitmann K."/>
            <person name="Widdel F."/>
            <person name="Reinhardt R."/>
        </authorList>
    </citation>
    <scope>NUCLEOTIDE SEQUENCE [LARGE SCALE GENOMIC DNA]</scope>
    <source>
        <strain evidence="5 6">EbN1</strain>
        <plasmid evidence="6">Plasmid pAzo1</plasmid>
    </source>
</reference>
<organism evidence="5 6">
    <name type="scientific">Aromatoleum aromaticum (strain DSM 19018 / LMG 30748 / EbN1)</name>
    <name type="common">Azoarcus sp. (strain EbN1)</name>
    <dbReference type="NCBI Taxonomy" id="76114"/>
    <lineage>
        <taxon>Bacteria</taxon>
        <taxon>Pseudomonadati</taxon>
        <taxon>Pseudomonadota</taxon>
        <taxon>Betaproteobacteria</taxon>
        <taxon>Rhodocyclales</taxon>
        <taxon>Rhodocyclaceae</taxon>
        <taxon>Aromatoleum</taxon>
    </lineage>
</organism>
<dbReference type="OrthoDB" id="5297927at2"/>
<dbReference type="SMART" id="SM00382">
    <property type="entry name" value="AAA"/>
    <property type="match status" value="1"/>
</dbReference>
<keyword evidence="6" id="KW-1185">Reference proteome</keyword>
<evidence type="ECO:0000256" key="3">
    <source>
        <dbReference type="ARBA" id="ARBA00022840"/>
    </source>
</evidence>
<dbReference type="EMBL" id="CR555307">
    <property type="protein sequence ID" value="CAI10368.1"/>
    <property type="molecule type" value="Genomic_DNA"/>
</dbReference>
<dbReference type="PANTHER" id="PTHR30258:SF2">
    <property type="entry name" value="COMG OPERON PROTEIN 1"/>
    <property type="match status" value="1"/>
</dbReference>
<evidence type="ECO:0000313" key="5">
    <source>
        <dbReference type="EMBL" id="CAI10368.1"/>
    </source>
</evidence>
<dbReference type="InterPro" id="IPR003593">
    <property type="entry name" value="AAA+_ATPase"/>
</dbReference>
<dbReference type="PROSITE" id="PS00662">
    <property type="entry name" value="T2SP_E"/>
    <property type="match status" value="1"/>
</dbReference>
<evidence type="ECO:0000256" key="1">
    <source>
        <dbReference type="ARBA" id="ARBA00006611"/>
    </source>
</evidence>
<sequence length="480" mass="52678">MKEPDNFISNNPNEREAVQVLNELFLEAALTRSADIHFQEDTKGVRVRRRAPGGALMEIGQYPSYYAGIFDQKVRSRSRLSLSDHHTPLDGRMGLRFPEKGKVIDIRVSIVPTVDGQSVVCRLLDQANVSMDLTELALPPAVDEAMRVILQEPHGLFVVTGPTGSGKTTTLYALVNEINDHSLNIITIENPVEYRLAGLNQINIDPIHMPYPAALRAVLRQDPDVIMIGEIRDAETARIAVEAANTGHLVIASMHANNAAMGCTRLIELGVDPGTLAASLRGITAQRLVRRIDPELKPSWGSANELELEWMRIHGLPFEGESFPRVPNALSYKGNVPLVEMIVGDEAVRRVISRGGSPEEIVAAASRQPQFELLAFEAASKATRGLTTLDEARRVTSSADALKLEYKRLGYALIESGVATSSEIEQAISRQTEYKRNGVLRPIGRVLIEMGVCSEIEIRQALGQDEKLEEVKIESSSVSA</sequence>
<keyword evidence="2" id="KW-0547">Nucleotide-binding</keyword>
<dbReference type="Pfam" id="PF00437">
    <property type="entry name" value="T2SSE"/>
    <property type="match status" value="1"/>
</dbReference>
<dbReference type="AlphaFoldDB" id="Q5NX46"/>
<dbReference type="InterPro" id="IPR001482">
    <property type="entry name" value="T2SS/T4SS_dom"/>
</dbReference>
<dbReference type="InterPro" id="IPR037257">
    <property type="entry name" value="T2SS_E_N_sf"/>
</dbReference>
<dbReference type="PANTHER" id="PTHR30258">
    <property type="entry name" value="TYPE II SECRETION SYSTEM PROTEIN GSPE-RELATED"/>
    <property type="match status" value="1"/>
</dbReference>
<dbReference type="KEGG" id="eba:p1B167"/>
<dbReference type="CDD" id="cd01129">
    <property type="entry name" value="PulE-GspE-like"/>
    <property type="match status" value="1"/>
</dbReference>
<keyword evidence="3" id="KW-0067">ATP-binding</keyword>
<dbReference type="RefSeq" id="WP_011254809.1">
    <property type="nucleotide sequence ID" value="NC_006823.1"/>
</dbReference>
<keyword evidence="5" id="KW-0614">Plasmid</keyword>
<dbReference type="SUPFAM" id="SSF160246">
    <property type="entry name" value="EspE N-terminal domain-like"/>
    <property type="match status" value="1"/>
</dbReference>
<evidence type="ECO:0000256" key="2">
    <source>
        <dbReference type="ARBA" id="ARBA00022741"/>
    </source>
</evidence>
<protein>
    <submittedName>
        <fullName evidence="5">Predicted GSPII_E, Type II/IV secretion system protein</fullName>
    </submittedName>
</protein>
<evidence type="ECO:0000313" key="6">
    <source>
        <dbReference type="Proteomes" id="UP000006552"/>
    </source>
</evidence>
<dbReference type="Gene3D" id="3.40.50.300">
    <property type="entry name" value="P-loop containing nucleotide triphosphate hydrolases"/>
    <property type="match status" value="1"/>
</dbReference>
<dbReference type="InterPro" id="IPR027417">
    <property type="entry name" value="P-loop_NTPase"/>
</dbReference>
<dbReference type="GO" id="GO:0005524">
    <property type="term" value="F:ATP binding"/>
    <property type="evidence" value="ECO:0007669"/>
    <property type="project" value="UniProtKB-KW"/>
</dbReference>
<comment type="similarity">
    <text evidence="1">Belongs to the GSP E family.</text>
</comment>
<accession>Q5NX46</accession>
<geneLocation type="plasmid" evidence="6">
    <name>pAzo1</name>
</geneLocation>